<dbReference type="AlphaFoldDB" id="A0A8S9YX52"/>
<evidence type="ECO:0000256" key="4">
    <source>
        <dbReference type="ARBA" id="ARBA00023136"/>
    </source>
</evidence>
<evidence type="ECO:0000256" key="1">
    <source>
        <dbReference type="ARBA" id="ARBA00004370"/>
    </source>
</evidence>
<feature type="transmembrane region" description="Helical" evidence="5">
    <location>
        <begin position="171"/>
        <end position="190"/>
    </location>
</feature>
<gene>
    <name evidence="7" type="ORF">EG68_03062</name>
</gene>
<dbReference type="SUPFAM" id="SSF81321">
    <property type="entry name" value="Family A G protein-coupled receptor-like"/>
    <property type="match status" value="1"/>
</dbReference>
<protein>
    <recommendedName>
        <fullName evidence="6">G-protein coupled receptors family 1 profile domain-containing protein</fullName>
    </recommendedName>
</protein>
<dbReference type="OrthoDB" id="6245547at2759"/>
<comment type="caution">
    <text evidence="7">The sequence shown here is derived from an EMBL/GenBank/DDBJ whole genome shotgun (WGS) entry which is preliminary data.</text>
</comment>
<feature type="transmembrane region" description="Helical" evidence="5">
    <location>
        <begin position="48"/>
        <end position="68"/>
    </location>
</feature>
<dbReference type="InterPro" id="IPR017452">
    <property type="entry name" value="GPCR_Rhodpsn_7TM"/>
</dbReference>
<dbReference type="GO" id="GO:0016020">
    <property type="term" value="C:membrane"/>
    <property type="evidence" value="ECO:0007669"/>
    <property type="project" value="UniProtKB-SubCell"/>
</dbReference>
<dbReference type="Gene3D" id="1.20.1070.10">
    <property type="entry name" value="Rhodopsin 7-helix transmembrane proteins"/>
    <property type="match status" value="1"/>
</dbReference>
<keyword evidence="3 5" id="KW-1133">Transmembrane helix</keyword>
<keyword evidence="8" id="KW-1185">Reference proteome</keyword>
<evidence type="ECO:0000259" key="6">
    <source>
        <dbReference type="PROSITE" id="PS50262"/>
    </source>
</evidence>
<evidence type="ECO:0000256" key="2">
    <source>
        <dbReference type="ARBA" id="ARBA00022692"/>
    </source>
</evidence>
<dbReference type="PROSITE" id="PS50262">
    <property type="entry name" value="G_PROTEIN_RECEP_F1_2"/>
    <property type="match status" value="1"/>
</dbReference>
<feature type="transmembrane region" description="Helical" evidence="5">
    <location>
        <begin position="80"/>
        <end position="99"/>
    </location>
</feature>
<reference evidence="7" key="1">
    <citation type="submission" date="2019-07" db="EMBL/GenBank/DDBJ databases">
        <title>Annotation for the trematode Paragonimus miyazaki's.</title>
        <authorList>
            <person name="Choi Y.-J."/>
        </authorList>
    </citation>
    <scope>NUCLEOTIDE SEQUENCE</scope>
    <source>
        <strain evidence="7">Japan</strain>
    </source>
</reference>
<feature type="transmembrane region" description="Helical" evidence="5">
    <location>
        <begin position="119"/>
        <end position="143"/>
    </location>
</feature>
<sequence>MICVDVLGMFTSNLRFVVLSLTSIDVRLMCGDICCRAQLMLAYMVGDLSTWSLVCLCCERFYIMLFPLSSYARDRKNIRSAIIVTCLLYLFAFLANGFLLSPQEDVCAEAYSNFAVVLWKMICVQILPTTIVSVSVIGLMIILCRRSRWSCRFGGSLNTNTTSRGLATSRWMVIIGLLFLASSLAVFVNNLTHPTYVNTLTAHNCHVDDYLFNAISIMFWTCVCIRTYVFMLSSSGSRKDLFCLFKALWCLLLCRPVTA</sequence>
<evidence type="ECO:0000313" key="7">
    <source>
        <dbReference type="EMBL" id="KAF7259685.1"/>
    </source>
</evidence>
<comment type="subcellular location">
    <subcellularLocation>
        <location evidence="1">Membrane</location>
    </subcellularLocation>
</comment>
<feature type="domain" description="G-protein coupled receptors family 1 profile" evidence="6">
    <location>
        <begin position="1"/>
        <end position="230"/>
    </location>
</feature>
<keyword evidence="2 5" id="KW-0812">Transmembrane</keyword>
<proteinExistence type="predicted"/>
<evidence type="ECO:0000313" key="8">
    <source>
        <dbReference type="Proteomes" id="UP000822476"/>
    </source>
</evidence>
<name>A0A8S9YX52_9TREM</name>
<organism evidence="7 8">
    <name type="scientific">Paragonimus skrjabini miyazakii</name>
    <dbReference type="NCBI Taxonomy" id="59628"/>
    <lineage>
        <taxon>Eukaryota</taxon>
        <taxon>Metazoa</taxon>
        <taxon>Spiralia</taxon>
        <taxon>Lophotrochozoa</taxon>
        <taxon>Platyhelminthes</taxon>
        <taxon>Trematoda</taxon>
        <taxon>Digenea</taxon>
        <taxon>Plagiorchiida</taxon>
        <taxon>Troglotremata</taxon>
        <taxon>Troglotrematidae</taxon>
        <taxon>Paragonimus</taxon>
    </lineage>
</organism>
<dbReference type="Proteomes" id="UP000822476">
    <property type="component" value="Unassembled WGS sequence"/>
</dbReference>
<evidence type="ECO:0000256" key="3">
    <source>
        <dbReference type="ARBA" id="ARBA00022989"/>
    </source>
</evidence>
<dbReference type="GO" id="GO:0004930">
    <property type="term" value="F:G protein-coupled receptor activity"/>
    <property type="evidence" value="ECO:0007669"/>
    <property type="project" value="InterPro"/>
</dbReference>
<dbReference type="EMBL" id="JTDE01001085">
    <property type="protein sequence ID" value="KAF7259685.1"/>
    <property type="molecule type" value="Genomic_DNA"/>
</dbReference>
<dbReference type="InterPro" id="IPR000276">
    <property type="entry name" value="GPCR_Rhodpsn"/>
</dbReference>
<feature type="transmembrane region" description="Helical" evidence="5">
    <location>
        <begin position="210"/>
        <end position="229"/>
    </location>
</feature>
<accession>A0A8S9YX52</accession>
<evidence type="ECO:0000256" key="5">
    <source>
        <dbReference type="SAM" id="Phobius"/>
    </source>
</evidence>
<keyword evidence="4 5" id="KW-0472">Membrane</keyword>
<dbReference type="PROSITE" id="PS00237">
    <property type="entry name" value="G_PROTEIN_RECEP_F1_1"/>
    <property type="match status" value="1"/>
</dbReference>